<dbReference type="PANTHER" id="PTHR33353">
    <property type="entry name" value="PUTATIVE (AFU_ORTHOLOGUE AFUA_1G12560)-RELATED"/>
    <property type="match status" value="1"/>
</dbReference>
<dbReference type="GO" id="GO:0005576">
    <property type="term" value="C:extracellular region"/>
    <property type="evidence" value="ECO:0007669"/>
    <property type="project" value="UniProtKB-SubCell"/>
</dbReference>
<comment type="cofactor">
    <cofactor evidence="1">
        <name>Cu(2+)</name>
        <dbReference type="ChEBI" id="CHEBI:29036"/>
    </cofactor>
</comment>
<evidence type="ECO:0000256" key="4">
    <source>
        <dbReference type="ARBA" id="ARBA00022723"/>
    </source>
</evidence>
<name>A0A6A6RXW7_9PLEO</name>
<evidence type="ECO:0000256" key="2">
    <source>
        <dbReference type="ARBA" id="ARBA00004613"/>
    </source>
</evidence>
<dbReference type="Pfam" id="PF03443">
    <property type="entry name" value="AA9"/>
    <property type="match status" value="1"/>
</dbReference>
<dbReference type="AlphaFoldDB" id="A0A6A6RXW7"/>
<dbReference type="OrthoDB" id="6038816at2759"/>
<evidence type="ECO:0000256" key="5">
    <source>
        <dbReference type="ARBA" id="ARBA00022729"/>
    </source>
</evidence>
<dbReference type="EMBL" id="MU006786">
    <property type="protein sequence ID" value="KAF2639611.1"/>
    <property type="molecule type" value="Genomic_DNA"/>
</dbReference>
<dbReference type="InterPro" id="IPR049892">
    <property type="entry name" value="AA9"/>
</dbReference>
<keyword evidence="5" id="KW-0732">Signal</keyword>
<evidence type="ECO:0000256" key="13">
    <source>
        <dbReference type="ARBA" id="ARBA00044502"/>
    </source>
</evidence>
<keyword evidence="18" id="KW-1185">Reference proteome</keyword>
<comment type="catalytic activity">
    <reaction evidence="14">
        <text>[(1-&gt;4)-beta-D-glucosyl]n+m + reduced acceptor + O2 = 4-dehydro-beta-D-glucosyl-[(1-&gt;4)-beta-D-glucosyl]n-1 + [(1-&gt;4)-beta-D-glucosyl]m + acceptor + H2O.</text>
        <dbReference type="EC" id="1.14.99.56"/>
    </reaction>
</comment>
<evidence type="ECO:0000256" key="9">
    <source>
        <dbReference type="ARBA" id="ARBA00023033"/>
    </source>
</evidence>
<keyword evidence="8" id="KW-0186">Copper</keyword>
<organism evidence="17 18">
    <name type="scientific">Massarina eburnea CBS 473.64</name>
    <dbReference type="NCBI Taxonomy" id="1395130"/>
    <lineage>
        <taxon>Eukaryota</taxon>
        <taxon>Fungi</taxon>
        <taxon>Dikarya</taxon>
        <taxon>Ascomycota</taxon>
        <taxon>Pezizomycotina</taxon>
        <taxon>Dothideomycetes</taxon>
        <taxon>Pleosporomycetidae</taxon>
        <taxon>Pleosporales</taxon>
        <taxon>Massarineae</taxon>
        <taxon>Massarinaceae</taxon>
        <taxon>Massarina</taxon>
    </lineage>
</organism>
<comment type="subcellular location">
    <subcellularLocation>
        <location evidence="2">Secreted</location>
    </subcellularLocation>
</comment>
<keyword evidence="3" id="KW-0964">Secreted</keyword>
<accession>A0A6A6RXW7</accession>
<evidence type="ECO:0000256" key="8">
    <source>
        <dbReference type="ARBA" id="ARBA00023008"/>
    </source>
</evidence>
<dbReference type="PANTHER" id="PTHR33353:SF10">
    <property type="entry name" value="ENDO-BETA-1,4-GLUCANASE D"/>
    <property type="match status" value="1"/>
</dbReference>
<evidence type="ECO:0000256" key="12">
    <source>
        <dbReference type="ARBA" id="ARBA00023326"/>
    </source>
</evidence>
<keyword evidence="11" id="KW-0119">Carbohydrate metabolism</keyword>
<sequence>MKSFVPVLAFASTALAHWNYDRLIHKGEIVGDAYEYIRQTTNSNSPVSDVTSTDMRCNVGGDNGNATETYEVAAGDSIGFVINSEFGHPGPQQVYISKATDTAAEYDGSGDWAKIYAATTSNITSDGLQWAANGVSSFVFDLPSDLPAGEYLVRAEGIALHGASTEGGAQFYIGCAQVKVTGSGSGSLSPTVQIPGVYTGTEPGIEINIYYPVPTNYTTPGPALWPSGTAEHLYAPLVGSATMF</sequence>
<gene>
    <name evidence="17" type="ORF">P280DRAFT_490820</name>
</gene>
<evidence type="ECO:0000256" key="1">
    <source>
        <dbReference type="ARBA" id="ARBA00001973"/>
    </source>
</evidence>
<comment type="similarity">
    <text evidence="13">Belongs to the polysaccharide monooxygenase AA9 family.</text>
</comment>
<evidence type="ECO:0000256" key="7">
    <source>
        <dbReference type="ARBA" id="ARBA00023002"/>
    </source>
</evidence>
<keyword evidence="9" id="KW-0503">Monooxygenase</keyword>
<evidence type="ECO:0000256" key="10">
    <source>
        <dbReference type="ARBA" id="ARBA00023157"/>
    </source>
</evidence>
<keyword evidence="6" id="KW-0136">Cellulose degradation</keyword>
<dbReference type="CDD" id="cd21175">
    <property type="entry name" value="LPMO_AA9"/>
    <property type="match status" value="1"/>
</dbReference>
<dbReference type="GO" id="GO:0046872">
    <property type="term" value="F:metal ion binding"/>
    <property type="evidence" value="ECO:0007669"/>
    <property type="project" value="UniProtKB-KW"/>
</dbReference>
<evidence type="ECO:0000313" key="18">
    <source>
        <dbReference type="Proteomes" id="UP000799753"/>
    </source>
</evidence>
<dbReference type="Proteomes" id="UP000799753">
    <property type="component" value="Unassembled WGS sequence"/>
</dbReference>
<evidence type="ECO:0000256" key="15">
    <source>
        <dbReference type="ARBA" id="ARBA00047174"/>
    </source>
</evidence>
<keyword evidence="12" id="KW-0624">Polysaccharide degradation</keyword>
<dbReference type="Gene3D" id="2.70.50.70">
    <property type="match status" value="1"/>
</dbReference>
<keyword evidence="4" id="KW-0479">Metal-binding</keyword>
<dbReference type="InterPro" id="IPR005103">
    <property type="entry name" value="AA9_LPMO"/>
</dbReference>
<dbReference type="GO" id="GO:0004497">
    <property type="term" value="F:monooxygenase activity"/>
    <property type="evidence" value="ECO:0007669"/>
    <property type="project" value="UniProtKB-KW"/>
</dbReference>
<dbReference type="GO" id="GO:0030245">
    <property type="term" value="P:cellulose catabolic process"/>
    <property type="evidence" value="ECO:0007669"/>
    <property type="project" value="UniProtKB-KW"/>
</dbReference>
<proteinExistence type="inferred from homology"/>
<evidence type="ECO:0000259" key="16">
    <source>
        <dbReference type="Pfam" id="PF03443"/>
    </source>
</evidence>
<evidence type="ECO:0000256" key="11">
    <source>
        <dbReference type="ARBA" id="ARBA00023277"/>
    </source>
</evidence>
<dbReference type="EC" id="1.14.99.56" evidence="15"/>
<feature type="domain" description="Auxiliary Activity family 9 catalytic" evidence="16">
    <location>
        <begin position="34"/>
        <end position="217"/>
    </location>
</feature>
<evidence type="ECO:0000256" key="3">
    <source>
        <dbReference type="ARBA" id="ARBA00022525"/>
    </source>
</evidence>
<evidence type="ECO:0000313" key="17">
    <source>
        <dbReference type="EMBL" id="KAF2639611.1"/>
    </source>
</evidence>
<evidence type="ECO:0000256" key="6">
    <source>
        <dbReference type="ARBA" id="ARBA00023001"/>
    </source>
</evidence>
<protein>
    <recommendedName>
        <fullName evidence="15">lytic cellulose monooxygenase (C4-dehydrogenating)</fullName>
        <ecNumber evidence="15">1.14.99.56</ecNumber>
    </recommendedName>
</protein>
<keyword evidence="10" id="KW-1015">Disulfide bond</keyword>
<reference evidence="17" key="1">
    <citation type="journal article" date="2020" name="Stud. Mycol.">
        <title>101 Dothideomycetes genomes: a test case for predicting lifestyles and emergence of pathogens.</title>
        <authorList>
            <person name="Haridas S."/>
            <person name="Albert R."/>
            <person name="Binder M."/>
            <person name="Bloem J."/>
            <person name="Labutti K."/>
            <person name="Salamov A."/>
            <person name="Andreopoulos B."/>
            <person name="Baker S."/>
            <person name="Barry K."/>
            <person name="Bills G."/>
            <person name="Bluhm B."/>
            <person name="Cannon C."/>
            <person name="Castanera R."/>
            <person name="Culley D."/>
            <person name="Daum C."/>
            <person name="Ezra D."/>
            <person name="Gonzalez J."/>
            <person name="Henrissat B."/>
            <person name="Kuo A."/>
            <person name="Liang C."/>
            <person name="Lipzen A."/>
            <person name="Lutzoni F."/>
            <person name="Magnuson J."/>
            <person name="Mondo S."/>
            <person name="Nolan M."/>
            <person name="Ohm R."/>
            <person name="Pangilinan J."/>
            <person name="Park H.-J."/>
            <person name="Ramirez L."/>
            <person name="Alfaro M."/>
            <person name="Sun H."/>
            <person name="Tritt A."/>
            <person name="Yoshinaga Y."/>
            <person name="Zwiers L.-H."/>
            <person name="Turgeon B."/>
            <person name="Goodwin S."/>
            <person name="Spatafora J."/>
            <person name="Crous P."/>
            <person name="Grigoriev I."/>
        </authorList>
    </citation>
    <scope>NUCLEOTIDE SEQUENCE</scope>
    <source>
        <strain evidence="17">CBS 473.64</strain>
    </source>
</reference>
<evidence type="ECO:0000256" key="14">
    <source>
        <dbReference type="ARBA" id="ARBA00045077"/>
    </source>
</evidence>
<keyword evidence="7" id="KW-0560">Oxidoreductase</keyword>